<evidence type="ECO:0000313" key="2">
    <source>
        <dbReference type="Proteomes" id="UP000789366"/>
    </source>
</evidence>
<protein>
    <submittedName>
        <fullName evidence="1">1649_t:CDS:1</fullName>
    </submittedName>
</protein>
<dbReference type="EMBL" id="CAJVPW010068760">
    <property type="protein sequence ID" value="CAG8790663.1"/>
    <property type="molecule type" value="Genomic_DNA"/>
</dbReference>
<dbReference type="Proteomes" id="UP000789366">
    <property type="component" value="Unassembled WGS sequence"/>
</dbReference>
<reference evidence="1" key="1">
    <citation type="submission" date="2021-06" db="EMBL/GenBank/DDBJ databases">
        <authorList>
            <person name="Kallberg Y."/>
            <person name="Tangrot J."/>
            <person name="Rosling A."/>
        </authorList>
    </citation>
    <scope>NUCLEOTIDE SEQUENCE</scope>
    <source>
        <strain evidence="1">28 12/20/2015</strain>
    </source>
</reference>
<organism evidence="1 2">
    <name type="scientific">Cetraspora pellucida</name>
    <dbReference type="NCBI Taxonomy" id="1433469"/>
    <lineage>
        <taxon>Eukaryota</taxon>
        <taxon>Fungi</taxon>
        <taxon>Fungi incertae sedis</taxon>
        <taxon>Mucoromycota</taxon>
        <taxon>Glomeromycotina</taxon>
        <taxon>Glomeromycetes</taxon>
        <taxon>Diversisporales</taxon>
        <taxon>Gigasporaceae</taxon>
        <taxon>Cetraspora</taxon>
    </lineage>
</organism>
<sequence>MINRHWRKDQVYNDDINDRCFVQLGSSNNDNLPTKWAPILGNDIHEFSDREIELAKSHLKEKQRYGKVFGLAKTLVNKSIELELDKQLISLLEDFQKNKLMPISHQSSQNNIIHEKENVQSNIVEIKNPVTKKRKGHPRGTKRILSSIEINQQLSKTKTRSNRCKQCGEYGHNIRSCEKKSNESELEDS</sequence>
<accession>A0ACA9RFD1</accession>
<feature type="non-terminal residue" evidence="1">
    <location>
        <position position="189"/>
    </location>
</feature>
<gene>
    <name evidence="1" type="ORF">SPELUC_LOCUS17200</name>
</gene>
<comment type="caution">
    <text evidence="1">The sequence shown here is derived from an EMBL/GenBank/DDBJ whole genome shotgun (WGS) entry which is preliminary data.</text>
</comment>
<evidence type="ECO:0000313" key="1">
    <source>
        <dbReference type="EMBL" id="CAG8790663.1"/>
    </source>
</evidence>
<proteinExistence type="predicted"/>
<name>A0ACA9RFD1_9GLOM</name>
<keyword evidence="2" id="KW-1185">Reference proteome</keyword>